<proteinExistence type="predicted"/>
<dbReference type="Gene3D" id="3.90.226.10">
    <property type="entry name" value="2-enoyl-CoA Hydratase, Chain A, domain 1"/>
    <property type="match status" value="1"/>
</dbReference>
<accession>A0A259TYL7</accession>
<keyword evidence="4" id="KW-0560">Oxidoreductase</keyword>
<dbReference type="RefSeq" id="WP_094547558.1">
    <property type="nucleotide sequence ID" value="NZ_MQWB01000001.1"/>
</dbReference>
<dbReference type="GO" id="GO:0070403">
    <property type="term" value="F:NAD+ binding"/>
    <property type="evidence" value="ECO:0007669"/>
    <property type="project" value="InterPro"/>
</dbReference>
<dbReference type="UniPathway" id="UPA00659"/>
<name>A0A259TYL7_9BACT</name>
<dbReference type="SUPFAM" id="SSF51735">
    <property type="entry name" value="NAD(P)-binding Rossmann-fold domains"/>
    <property type="match status" value="1"/>
</dbReference>
<keyword evidence="2" id="KW-0276">Fatty acid metabolism</keyword>
<dbReference type="GO" id="GO:0003857">
    <property type="term" value="F:(3S)-3-hydroxyacyl-CoA dehydrogenase (NAD+) activity"/>
    <property type="evidence" value="ECO:0007669"/>
    <property type="project" value="UniProtKB-EC"/>
</dbReference>
<keyword evidence="5" id="KW-0520">NAD</keyword>
<dbReference type="SUPFAM" id="SSF52096">
    <property type="entry name" value="ClpP/crotonase"/>
    <property type="match status" value="1"/>
</dbReference>
<dbReference type="PANTHER" id="PTHR48075:SF7">
    <property type="entry name" value="3-HYDROXYACYL-COA DEHYDROGENASE-RELATED"/>
    <property type="match status" value="1"/>
</dbReference>
<feature type="domain" description="3-hydroxyacyl-CoA dehydrogenase C-terminal" evidence="8">
    <location>
        <begin position="214"/>
        <end position="313"/>
    </location>
</feature>
<dbReference type="GO" id="GO:0006635">
    <property type="term" value="P:fatty acid beta-oxidation"/>
    <property type="evidence" value="ECO:0007669"/>
    <property type="project" value="UniProtKB-UniPathway"/>
</dbReference>
<dbReference type="AlphaFoldDB" id="A0A259TYL7"/>
<dbReference type="PANTHER" id="PTHR48075">
    <property type="entry name" value="3-HYDROXYACYL-COA DEHYDROGENASE FAMILY PROTEIN"/>
    <property type="match status" value="1"/>
</dbReference>
<dbReference type="Pfam" id="PF00725">
    <property type="entry name" value="3HCDH"/>
    <property type="match status" value="2"/>
</dbReference>
<dbReference type="SUPFAM" id="SSF48179">
    <property type="entry name" value="6-phosphogluconate dehydrogenase C-terminal domain-like"/>
    <property type="match status" value="2"/>
</dbReference>
<dbReference type="CDD" id="cd06558">
    <property type="entry name" value="crotonase-like"/>
    <property type="match status" value="1"/>
</dbReference>
<reference evidence="10 11" key="1">
    <citation type="submission" date="2016-11" db="EMBL/GenBank/DDBJ databases">
        <title>Study of marine rhodopsin-containing bacteria.</title>
        <authorList>
            <person name="Yoshizawa S."/>
            <person name="Kumagai Y."/>
            <person name="Kogure K."/>
        </authorList>
    </citation>
    <scope>NUCLEOTIDE SEQUENCE [LARGE SCALE GENOMIC DNA]</scope>
    <source>
        <strain evidence="10 11">SG-29</strain>
    </source>
</reference>
<dbReference type="Gene3D" id="3.40.50.720">
    <property type="entry name" value="NAD(P)-binding Rossmann-like Domain"/>
    <property type="match status" value="1"/>
</dbReference>
<dbReference type="InParanoid" id="A0A259TYL7"/>
<evidence type="ECO:0000256" key="7">
    <source>
        <dbReference type="ARBA" id="ARBA00049556"/>
    </source>
</evidence>
<dbReference type="Pfam" id="PF02737">
    <property type="entry name" value="3HCDH_N"/>
    <property type="match status" value="1"/>
</dbReference>
<dbReference type="Pfam" id="PF00378">
    <property type="entry name" value="ECH_1"/>
    <property type="match status" value="1"/>
</dbReference>
<evidence type="ECO:0000256" key="6">
    <source>
        <dbReference type="ARBA" id="ARBA00023098"/>
    </source>
</evidence>
<evidence type="ECO:0000313" key="10">
    <source>
        <dbReference type="EMBL" id="OZC02865.1"/>
    </source>
</evidence>
<keyword evidence="3" id="KW-0442">Lipid degradation</keyword>
<evidence type="ECO:0000256" key="3">
    <source>
        <dbReference type="ARBA" id="ARBA00022963"/>
    </source>
</evidence>
<protein>
    <submittedName>
        <fullName evidence="10">3-hydroxyacyl-CoA dehydrogenase</fullName>
    </submittedName>
</protein>
<sequence length="805" mass="87642">METLTAPTTNGQAASGGPVKPFRTAAVLGAGVMGSQIAAHLANAGLQVTLLDVTPESIGREGAPNSIVEGAFKAATKMNPAPFFTPEAQKRVTLGNFDDDFERIADADWIIEVVVERMDIKRDVMKRIEEHASGDAVISTNTSGLPIGEIAEGRSDDFKSRFIGTHFFNPPRYLKLFEVIPTEDTSPEVTHRVSEFARVHLGKGVVVAKDTPNFIGNRIGVYGMMQALREFESGRFTIEEIDQLTGTLIGHAKSATFRTADVVGLDTLNHVASNLYEAVPDDESRDAFQVPDVLSRLVELKQTGAKAKAGFYKKEGKSILSIDPETMEYREAPESDLDIKAFKKAGDLPARLQALWADDGRAGDFFRRTTLDLSGYAARRIPEITDSPADADRAMRWGFGWEMGPFQIWDALGVDAVRDALKDSDIDVPDWVADVPASGFYRDSESGTPEVWIPASGEYKADPRPSDEWGLTYLKEDKKNTLWENDEAALIDIGDGVALFEFRSKSNSLGQQVMEGLVQAIDKVENDRDLRGMVIGNEGSNFSVGANLGEVAMALAMGQIDQLGPFLEGFQAAIKKVRYSSKPVVTTVHQRVLGGGCEMTMASPNPVASAETYMGLVELGVGLIPAGCGTTFMTARAAELAADSGRPSEVQPFLRQHFEQIATAKVATSATMAREMNMLDDNATIVMNDARRFHVARAKVIALSEMGYLPPAVRNAIPVLGAPGRAQFEIALHQFEAGGYASEYDHYLGSKLAWIMTGGDLSAPAEVHEEYLFELEREVFLSLLGEEKTQARITSILTTNKPLRN</sequence>
<comment type="catalytic activity">
    <reaction evidence="7">
        <text>a (3S)-3-hydroxyacyl-CoA + NAD(+) = a 3-oxoacyl-CoA + NADH + H(+)</text>
        <dbReference type="Rhea" id="RHEA:22432"/>
        <dbReference type="ChEBI" id="CHEBI:15378"/>
        <dbReference type="ChEBI" id="CHEBI:57318"/>
        <dbReference type="ChEBI" id="CHEBI:57540"/>
        <dbReference type="ChEBI" id="CHEBI:57945"/>
        <dbReference type="ChEBI" id="CHEBI:90726"/>
        <dbReference type="EC" id="1.1.1.35"/>
    </reaction>
</comment>
<evidence type="ECO:0000256" key="5">
    <source>
        <dbReference type="ARBA" id="ARBA00023027"/>
    </source>
</evidence>
<dbReference type="InterPro" id="IPR008927">
    <property type="entry name" value="6-PGluconate_DH-like_C_sf"/>
</dbReference>
<comment type="caution">
    <text evidence="10">The sequence shown here is derived from an EMBL/GenBank/DDBJ whole genome shotgun (WGS) entry which is preliminary data.</text>
</comment>
<comment type="pathway">
    <text evidence="1">Lipid metabolism; fatty acid beta-oxidation.</text>
</comment>
<evidence type="ECO:0000256" key="4">
    <source>
        <dbReference type="ARBA" id="ARBA00023002"/>
    </source>
</evidence>
<dbReference type="EMBL" id="MQWB01000001">
    <property type="protein sequence ID" value="OZC02865.1"/>
    <property type="molecule type" value="Genomic_DNA"/>
</dbReference>
<evidence type="ECO:0000313" key="11">
    <source>
        <dbReference type="Proteomes" id="UP000216446"/>
    </source>
</evidence>
<dbReference type="InterPro" id="IPR029045">
    <property type="entry name" value="ClpP/crotonase-like_dom_sf"/>
</dbReference>
<gene>
    <name evidence="10" type="ORF">BSZ36_07705</name>
</gene>
<dbReference type="InterPro" id="IPR006108">
    <property type="entry name" value="3HC_DH_C"/>
</dbReference>
<dbReference type="InterPro" id="IPR006176">
    <property type="entry name" value="3-OHacyl-CoA_DH_NAD-bd"/>
</dbReference>
<evidence type="ECO:0000256" key="2">
    <source>
        <dbReference type="ARBA" id="ARBA00022832"/>
    </source>
</evidence>
<dbReference type="InterPro" id="IPR001753">
    <property type="entry name" value="Enoyl-CoA_hydra/iso"/>
</dbReference>
<keyword evidence="11" id="KW-1185">Reference proteome</keyword>
<dbReference type="OrthoDB" id="9771883at2"/>
<dbReference type="InterPro" id="IPR036291">
    <property type="entry name" value="NAD(P)-bd_dom_sf"/>
</dbReference>
<evidence type="ECO:0000256" key="1">
    <source>
        <dbReference type="ARBA" id="ARBA00005005"/>
    </source>
</evidence>
<evidence type="ECO:0000259" key="9">
    <source>
        <dbReference type="Pfam" id="PF02737"/>
    </source>
</evidence>
<feature type="domain" description="3-hydroxyacyl-CoA dehydrogenase NAD binding" evidence="9">
    <location>
        <begin position="25"/>
        <end position="211"/>
    </location>
</feature>
<feature type="domain" description="3-hydroxyacyl-CoA dehydrogenase C-terminal" evidence="8">
    <location>
        <begin position="381"/>
        <end position="422"/>
    </location>
</feature>
<organism evidence="10 11">
    <name type="scientific">Rubricoccus marinus</name>
    <dbReference type="NCBI Taxonomy" id="716817"/>
    <lineage>
        <taxon>Bacteria</taxon>
        <taxon>Pseudomonadati</taxon>
        <taxon>Rhodothermota</taxon>
        <taxon>Rhodothermia</taxon>
        <taxon>Rhodothermales</taxon>
        <taxon>Rubricoccaceae</taxon>
        <taxon>Rubricoccus</taxon>
    </lineage>
</organism>
<dbReference type="Proteomes" id="UP000216446">
    <property type="component" value="Unassembled WGS sequence"/>
</dbReference>
<evidence type="ECO:0000259" key="8">
    <source>
        <dbReference type="Pfam" id="PF00725"/>
    </source>
</evidence>
<dbReference type="Gene3D" id="1.10.1040.50">
    <property type="match status" value="1"/>
</dbReference>
<keyword evidence="6" id="KW-0443">Lipid metabolism</keyword>